<dbReference type="GO" id="GO:0005576">
    <property type="term" value="C:extracellular region"/>
    <property type="evidence" value="ECO:0007669"/>
    <property type="project" value="UniProtKB-SubCell"/>
</dbReference>
<dbReference type="Pfam" id="PF00353">
    <property type="entry name" value="HemolysinCabind"/>
    <property type="match status" value="12"/>
</dbReference>
<evidence type="ECO:0000256" key="1">
    <source>
        <dbReference type="ARBA" id="ARBA00004613"/>
    </source>
</evidence>
<comment type="caution">
    <text evidence="4">The sequence shown here is derived from an EMBL/GenBank/DDBJ whole genome shotgun (WGS) entry which is preliminary data.</text>
</comment>
<dbReference type="InterPro" id="IPR019791">
    <property type="entry name" value="Haem_peroxidase_animal"/>
</dbReference>
<keyword evidence="3" id="KW-0325">Glycoprotein</keyword>
<dbReference type="Proteomes" id="UP000298180">
    <property type="component" value="Unassembled WGS sequence"/>
</dbReference>
<dbReference type="SUPFAM" id="SSF48113">
    <property type="entry name" value="Heme-dependent peroxidases"/>
    <property type="match status" value="2"/>
</dbReference>
<dbReference type="InterPro" id="IPR010255">
    <property type="entry name" value="Haem_peroxidase_sf"/>
</dbReference>
<dbReference type="InterPro" id="IPR018511">
    <property type="entry name" value="Hemolysin-typ_Ca-bd_CS"/>
</dbReference>
<keyword evidence="2" id="KW-0964">Secreted</keyword>
<dbReference type="Pfam" id="PF03098">
    <property type="entry name" value="An_peroxidase"/>
    <property type="match status" value="4"/>
</dbReference>
<keyword evidence="4" id="KW-0575">Peroxidase</keyword>
<sequence length="3232" mass="334995">MATLIRSDLEFILQQILISEAHAAGADLTNLVPNAFAPFGLRTVDGSYNNLVPGQENFGAADQPFPEAVVAAPSYPAGPAMTFDAQPRIISNLIADMTSNNPAAVQAFVGAGLGTIDEDGILRDLEGVAIPPGTLLTIPNTAPDVGLSAPFNSWFTFFGQFFDHGLDLVNKSSTEIIVINLMPDDPLYVEGAPNFMVVSRATRDADGNATNQTTPFVDQNQTYTSHASHQVFLREYVLDASGRPVATGKMLDGENGGLATWADIKAQARDILGIELDDLDVLSVPLVVTDQYGKFIPGPDGFPQLVISAGPPPVTQSGTPAAPVDASIALRTGHAFLDDIAHAAAPRGSMGQVLTADADSITGNAALAGQYDNELLDRHFITGDGRGNENIALTAVHHVFHAEHNKQVEDIKATVLASGDADFIASWQLPDGSWNGERLFQAARFATEMQYQHLVFEEFARKLQPTVDAFLAPTGYDATINPAIFGEFAHAVYRLGHSMLTETVDRLDPNFESSDMTLLQAFLNPVAFDDDGALTPEQAAGAIVRGMTRQVGNEIDEFVTGAVRNTLLGLPLDLAAINIARGRDTGTPTLNEARREFYAMTGDSQLKAYTSWVDLTLNLKHESSVVNFIAAYGRHATITAATTLEAKRAAAAALVFGGEGAPADRLDFLNSTGAYANLANGVTVTGVDDIDLWIGGLAERTMPFGGMLGSTFGFVFETQLEALQNGDRFYYLSRLAGLNFLTEMENASFAKLVMRHTDVVHLPADIFSTPAWTLEVNQNNQYTGLGDDGKDDPTEGGTALQPLVIRDDPTTAGQDARYLKYTGADHVVLGGTSGNDTLIASIGDDTLWGDGGNDRLEGGDGNDNIEGGEGHDIITDKGGDDVLKGNGGNDVIQGGNGFNLILGGDGSDFIITGEDVSETFGGQGNDFILGAQMNLPTFGNEGDDWIEIGTSDGAGGDNFDPQEQSTIIGHDVFITGGGFDEVDGEGGDDVMVFSDGSDHFAGGGGFDWASYEADLLGVKVDLLVSDRIEPPVTPSNQGILDAFSEVEGLSGSAHNDFLRGDDAGADTINVDGALNGTLTNVGLYANLQALLGAGVTSFNSGNIILGGGGSDIIEGRGGNDLIDGDRWLNVRISVRANADGTGPEIGSAESLTELVPHMLSGAINPGQLQIVREILTAAPDFDTALFSGNRADYTIQTDAATGVTTVTHNALDAAGAVIVGADGIDTLKNVERLQFSDQAVVLAPGLNAEPAGLLSLGAGTPTINQVLTVSAAGITDADNISPTNLTGAITGPISFVWQAETLAGSGVFQDIVTVGGANPETARGNTLQVTADLAGLALRVRAVYEDGHGVLETVYSAPTAPVTGVAAPVTPAEPIPAESAVESAGIHLIRADLQFILDQILISEAHSGAYGTPSQDLSSLIPNSRLPFGVRTVDGSFNNLVPGQTQFGASDQNFPLLLDQVFRNDLDGDTFDANGPAPGGVITNTNYATTGPGTGHVVDADPRIISNLISDQTGNNPAAVIANGGNAAIQSPGMDGVFGTPDDRSVFFIPNSAPDEGLSAQFNSWFTFFGQFFDHGLDLVDKANNGAVFIPLEADDPLVAGADGVFGTADDLAAGQRFMIVTRANNTATHAGTDGVFGTADDVHFHNNETTPFVDQNQTYTSHASHQVFLREYTTDAAGDTVATGRLLDGANGGIANWAEVKAQAAQLLGIQLTDLDILNVPMLATDAYGKFIPGANGFAQVVTNMGLIEGVAGGLDLNNLPGGAVVARTGHAFLDDIAHTAAPVSATGQVLVADADTVAGGHVAAGQYDDELLDAHFITGDGRGNENIGLTAVHFIFHAEHNRLVDHIKQVVLASNDPAFVAQWQTSPGVWNGERLFQAARFSTEMQYQHLVFEEFARKVQPQVDVFLMEGQGYDSTINPAIVAEFAHVVYRFGHSMLTETVDRFDPNFNLVNGDTQQTGLIAAFLNPLEFSVTGATDAESAGALVRGLTRQSGNEIDEFVTEALRNNLLGLPLDLPAINIARGRDAGVPSLNQARTEFFAMTGDTQLKPYISWADFGANLKHEASLVNFIAAYGTHSSITSATTLAGRRAAAYALVYGENGLDGIADSGDEPTVAVPADRLDFLNGPAASTGVNAIDLWIGGLAEKQMPFGGLLGSTFNFVFENQMEALQNGDRFYYLERTAGLNFLTELENNSFAKLIMANTDVTHLPGDVFSTPGFTLEVDASKQFTGLGATGRDDPEGDVIRDNPQTAGLDTNHLHYTGDQHVVLGGTAGNDTLIASEGDDTLYGDGGNDRLEGGFGNDMVLGGAGDDIMTDVGGDDNMQGGDGNDAIHGGQGIDLILGGFGNDFIVNATDEAESFGGTGNDFILGSPAAEMAFGNEGDDWIENGMADGSAGENFDTRGLDAIVGHDVFMGGSASDRMLGEGGDDIMVGRGGQIDRYMGGSGFDWASFDHPTTGAVADLNLRAFNEAPVPLSAASTLARFESVEGLSGSGFADILIGDDADAATIPASGNNGSVLTNFALIDGLQAFVDIGSAAPVTSFSAGNIILGGDGSDIIEGRGGNDLIDGDRSLNVRISVRANSDGTGPELRSVDSMTDLVEDVFAGRVNPGQLVIVREILDGGSGFSYDTAKFRGNMSEYTWETDALTGVTTVSHNLVDDNGVVVFGAGIDGVDRLTNIERLQFADLAAEIGDVFDSMPDGLLTISDDTPNSGQQLTVSAAGVTDADNVTAANPTGAITGPISFVWQAEVAPGVFEDIVRAAGVGDLLATGATFTPGAGEAGLVLRVKGTYQDANGVVETVFSAPTAILANGAPQGAPRVSDTTPTETQAVTAVNSFTDPDGTTSSVFSYQWQQSDVGGGGVFTDIVGATGQSFTPGADQVNRQLQVVVSFVDDGGNTETVVSVPSIVTGDFIAADTAAQTLTGNEGQDLIFGGAGDDTINGAGQNDTLAGGTGDDTINAGSGNDTVNYAIGDGADAVDGGDGTDRLNVTGTAGNNTLTVTISGGALTIVAGSSVTSVESVVADMLGGNDTLSYAANTEAVSVDLEAGTASGFTSIAGIENVIGGAGNDTLGSGLDGQVNRLTGGTGNDTYIVQESQDVVSEGAGGGIDEVQSMALTYALSDFDVENLTFTGWGDFTGIGNNQANVITGGRAADLLSGLGGNDTLNGGFGADSLDGGTGNDTLNGGAGNDTLLGGSGNDTVNYRIGDGTDVVDGGAGTDTLSYAGNTEAVS</sequence>
<dbReference type="SUPFAM" id="SSF51120">
    <property type="entry name" value="beta-Roll"/>
    <property type="match status" value="6"/>
</dbReference>
<dbReference type="InterPro" id="IPR001343">
    <property type="entry name" value="Hemolysn_Ca-bd"/>
</dbReference>
<accession>A0A4Z0C8V5</accession>
<dbReference type="Gene3D" id="1.10.640.10">
    <property type="entry name" value="Haem peroxidase domain superfamily, animal type"/>
    <property type="match status" value="2"/>
</dbReference>
<keyword evidence="5" id="KW-1185">Reference proteome</keyword>
<reference evidence="4 5" key="1">
    <citation type="submission" date="2019-03" db="EMBL/GenBank/DDBJ databases">
        <title>Ramlibacter henchirensis DSM 14656, whole genome shotgun sequence.</title>
        <authorList>
            <person name="Zhang X."/>
            <person name="Feng G."/>
            <person name="Zhu H."/>
        </authorList>
    </citation>
    <scope>NUCLEOTIDE SEQUENCE [LARGE SCALE GENOMIC DNA]</scope>
    <source>
        <strain evidence="4 5">DSM 14656</strain>
    </source>
</reference>
<dbReference type="PANTHER" id="PTHR11475">
    <property type="entry name" value="OXIDASE/PEROXIDASE"/>
    <property type="match status" value="1"/>
</dbReference>
<protein>
    <submittedName>
        <fullName evidence="4">Heme peroxidase</fullName>
    </submittedName>
</protein>
<evidence type="ECO:0000256" key="3">
    <source>
        <dbReference type="ARBA" id="ARBA00023180"/>
    </source>
</evidence>
<keyword evidence="4" id="KW-0560">Oxidoreductase</keyword>
<evidence type="ECO:0000256" key="2">
    <source>
        <dbReference type="ARBA" id="ARBA00022525"/>
    </source>
</evidence>
<organism evidence="4 5">
    <name type="scientific">Ramlibacter henchirensis</name>
    <dbReference type="NCBI Taxonomy" id="204072"/>
    <lineage>
        <taxon>Bacteria</taxon>
        <taxon>Pseudomonadati</taxon>
        <taxon>Pseudomonadota</taxon>
        <taxon>Betaproteobacteria</taxon>
        <taxon>Burkholderiales</taxon>
        <taxon>Comamonadaceae</taxon>
        <taxon>Ramlibacter</taxon>
    </lineage>
</organism>
<dbReference type="EMBL" id="SMLM01000001">
    <property type="protein sequence ID" value="TFZ07414.1"/>
    <property type="molecule type" value="Genomic_DNA"/>
</dbReference>
<name>A0A4Z0C8V5_9BURK</name>
<gene>
    <name evidence="4" type="ORF">EZ313_12675</name>
</gene>
<feature type="non-terminal residue" evidence="4">
    <location>
        <position position="3232"/>
    </location>
</feature>
<dbReference type="GO" id="GO:0004601">
    <property type="term" value="F:peroxidase activity"/>
    <property type="evidence" value="ECO:0007669"/>
    <property type="project" value="UniProtKB-KW"/>
</dbReference>
<dbReference type="GO" id="GO:0006979">
    <property type="term" value="P:response to oxidative stress"/>
    <property type="evidence" value="ECO:0007669"/>
    <property type="project" value="InterPro"/>
</dbReference>
<dbReference type="CDD" id="cd09821">
    <property type="entry name" value="An_peroxidase_bacterial_2"/>
    <property type="match status" value="2"/>
</dbReference>
<dbReference type="PANTHER" id="PTHR11475:SF4">
    <property type="entry name" value="CHORION PEROXIDASE"/>
    <property type="match status" value="1"/>
</dbReference>
<proteinExistence type="predicted"/>
<dbReference type="InterPro" id="IPR011049">
    <property type="entry name" value="Serralysin-like_metalloprot_C"/>
</dbReference>
<evidence type="ECO:0000313" key="5">
    <source>
        <dbReference type="Proteomes" id="UP000298180"/>
    </source>
</evidence>
<dbReference type="PROSITE" id="PS50292">
    <property type="entry name" value="PEROXIDASE_3"/>
    <property type="match status" value="2"/>
</dbReference>
<dbReference type="OrthoDB" id="8549906at2"/>
<dbReference type="Gene3D" id="2.160.20.160">
    <property type="match status" value="1"/>
</dbReference>
<dbReference type="Gene3D" id="2.150.10.10">
    <property type="entry name" value="Serralysin-like metalloprotease, C-terminal"/>
    <property type="match status" value="5"/>
</dbReference>
<dbReference type="GO" id="GO:0005509">
    <property type="term" value="F:calcium ion binding"/>
    <property type="evidence" value="ECO:0007669"/>
    <property type="project" value="InterPro"/>
</dbReference>
<dbReference type="InterPro" id="IPR037120">
    <property type="entry name" value="Haem_peroxidase_sf_animal"/>
</dbReference>
<dbReference type="GO" id="GO:0020037">
    <property type="term" value="F:heme binding"/>
    <property type="evidence" value="ECO:0007669"/>
    <property type="project" value="InterPro"/>
</dbReference>
<dbReference type="PROSITE" id="PS00330">
    <property type="entry name" value="HEMOLYSIN_CALCIUM"/>
    <property type="match status" value="6"/>
</dbReference>
<evidence type="ECO:0000313" key="4">
    <source>
        <dbReference type="EMBL" id="TFZ07414.1"/>
    </source>
</evidence>
<comment type="subcellular location">
    <subcellularLocation>
        <location evidence="1">Secreted</location>
    </subcellularLocation>
</comment>
<dbReference type="RefSeq" id="WP_135263500.1">
    <property type="nucleotide sequence ID" value="NZ_SMLM01000001.1"/>
</dbReference>